<evidence type="ECO:0000313" key="6">
    <source>
        <dbReference type="Proteomes" id="UP001604336"/>
    </source>
</evidence>
<comment type="similarity">
    <text evidence="3">Belongs to the cullin family.</text>
</comment>
<dbReference type="PANTHER" id="PTHR43570:SF16">
    <property type="entry name" value="ALDEHYDE DEHYDROGENASE TYPE III, ISOFORM Q"/>
    <property type="match status" value="1"/>
</dbReference>
<comment type="caution">
    <text evidence="5">The sequence shown here is derived from an EMBL/GenBank/DDBJ whole genome shotgun (WGS) entry which is preliminary data.</text>
</comment>
<keyword evidence="6" id="KW-1185">Reference proteome</keyword>
<dbReference type="AlphaFoldDB" id="A0ABD1SSV0"/>
<proteinExistence type="inferred from homology"/>
<evidence type="ECO:0000256" key="1">
    <source>
        <dbReference type="ARBA" id="ARBA00009986"/>
    </source>
</evidence>
<accession>A0ABD1SSV0</accession>
<keyword evidence="2" id="KW-0560">Oxidoreductase</keyword>
<name>A0ABD1SSV0_9LAMI</name>
<dbReference type="Pfam" id="PF00171">
    <property type="entry name" value="Aldedh"/>
    <property type="match status" value="1"/>
</dbReference>
<evidence type="ECO:0000256" key="2">
    <source>
        <dbReference type="ARBA" id="ARBA00023002"/>
    </source>
</evidence>
<dbReference type="PROSITE" id="PS50069">
    <property type="entry name" value="CULLIN_2"/>
    <property type="match status" value="1"/>
</dbReference>
<evidence type="ECO:0000256" key="3">
    <source>
        <dbReference type="PROSITE-ProRule" id="PRU00330"/>
    </source>
</evidence>
<gene>
    <name evidence="5" type="ORF">Adt_19217</name>
</gene>
<comment type="similarity">
    <text evidence="1">Belongs to the aldehyde dehydrogenase family.</text>
</comment>
<protein>
    <submittedName>
        <fullName evidence="5">Aldehyde dehydrogenase family 3 member H1</fullName>
    </submittedName>
</protein>
<dbReference type="InterPro" id="IPR015590">
    <property type="entry name" value="Aldehyde_DH_dom"/>
</dbReference>
<reference evidence="6" key="1">
    <citation type="submission" date="2024-07" db="EMBL/GenBank/DDBJ databases">
        <title>Two chromosome-level genome assemblies of Korean endemic species Abeliophyllum distichum and Forsythia ovata (Oleaceae).</title>
        <authorList>
            <person name="Jang H."/>
        </authorList>
    </citation>
    <scope>NUCLEOTIDE SEQUENCE [LARGE SCALE GENOMIC DNA]</scope>
</reference>
<organism evidence="5 6">
    <name type="scientific">Abeliophyllum distichum</name>
    <dbReference type="NCBI Taxonomy" id="126358"/>
    <lineage>
        <taxon>Eukaryota</taxon>
        <taxon>Viridiplantae</taxon>
        <taxon>Streptophyta</taxon>
        <taxon>Embryophyta</taxon>
        <taxon>Tracheophyta</taxon>
        <taxon>Spermatophyta</taxon>
        <taxon>Magnoliopsida</taxon>
        <taxon>eudicotyledons</taxon>
        <taxon>Gunneridae</taxon>
        <taxon>Pentapetalae</taxon>
        <taxon>asterids</taxon>
        <taxon>lamiids</taxon>
        <taxon>Lamiales</taxon>
        <taxon>Oleaceae</taxon>
        <taxon>Forsythieae</taxon>
        <taxon>Abeliophyllum</taxon>
    </lineage>
</organism>
<evidence type="ECO:0000313" key="5">
    <source>
        <dbReference type="EMBL" id="KAL2503596.1"/>
    </source>
</evidence>
<dbReference type="EMBL" id="JBFOLK010000006">
    <property type="protein sequence ID" value="KAL2503596.1"/>
    <property type="molecule type" value="Genomic_DNA"/>
</dbReference>
<evidence type="ECO:0000259" key="4">
    <source>
        <dbReference type="PROSITE" id="PS50069"/>
    </source>
</evidence>
<dbReference type="InterPro" id="IPR012394">
    <property type="entry name" value="Aldehyde_DH_NAD(P)"/>
</dbReference>
<dbReference type="Gene3D" id="3.40.309.10">
    <property type="entry name" value="Aldehyde Dehydrogenase, Chain A, domain 2"/>
    <property type="match status" value="1"/>
</dbReference>
<dbReference type="InterPro" id="IPR016158">
    <property type="entry name" value="Cullin_homology"/>
</dbReference>
<dbReference type="FunFam" id="3.40.309.10:FF:000003">
    <property type="entry name" value="Aldehyde dehydrogenase"/>
    <property type="match status" value="1"/>
</dbReference>
<dbReference type="Gene3D" id="1.20.1310.10">
    <property type="entry name" value="Cullin Repeats"/>
    <property type="match status" value="1"/>
</dbReference>
<feature type="domain" description="Cullin family profile" evidence="4">
    <location>
        <begin position="1"/>
        <end position="39"/>
    </location>
</feature>
<dbReference type="SUPFAM" id="SSF53720">
    <property type="entry name" value="ALDH-like"/>
    <property type="match status" value="1"/>
</dbReference>
<dbReference type="PANTHER" id="PTHR43570">
    <property type="entry name" value="ALDEHYDE DEHYDROGENASE"/>
    <property type="match status" value="1"/>
</dbReference>
<dbReference type="Proteomes" id="UP001604336">
    <property type="component" value="Unassembled WGS sequence"/>
</dbReference>
<dbReference type="InterPro" id="IPR016161">
    <property type="entry name" value="Ald_DH/histidinol_DH"/>
</dbReference>
<dbReference type="GO" id="GO:0016620">
    <property type="term" value="F:oxidoreductase activity, acting on the aldehyde or oxo group of donors, NAD or NADP as acceptor"/>
    <property type="evidence" value="ECO:0007669"/>
    <property type="project" value="UniProtKB-ARBA"/>
</dbReference>
<sequence>MSGKDVFEAFYKKDFAKRLLLGKSASIDAENSMITKARSCKVGRIVAAAAAAKHLTPVILELGGKCPVATRRSISGKWGSNSGQTCVSPDYIITTKEFAPKLVDTLAQELEKFCGKDPLKSPDLSRIVNSSHFNRLTQLMDDKKVSGKIVHGGQRDKSNLKIAPTILLDVPADSLIMNEEIFGPLLPIITVDKVAEGFNVINSREKPLAAYLFTNDEKLIN</sequence>
<dbReference type="InterPro" id="IPR036317">
    <property type="entry name" value="Cullin_homology_sf"/>
</dbReference>
<dbReference type="InterPro" id="IPR016163">
    <property type="entry name" value="Ald_DH_C"/>
</dbReference>
<dbReference type="SUPFAM" id="SSF75632">
    <property type="entry name" value="Cullin homology domain"/>
    <property type="match status" value="1"/>
</dbReference>